<dbReference type="PROSITE" id="PS51141">
    <property type="entry name" value="ZF_SBP"/>
    <property type="match status" value="1"/>
</dbReference>
<dbReference type="PANTHER" id="PTHR31251:SF169">
    <property type="entry name" value="SQUAMOSA PROMOTER-BINDING-LIKE PROTEIN 8"/>
    <property type="match status" value="1"/>
</dbReference>
<evidence type="ECO:0000256" key="2">
    <source>
        <dbReference type="ARBA" id="ARBA00022771"/>
    </source>
</evidence>
<evidence type="ECO:0000256" key="3">
    <source>
        <dbReference type="ARBA" id="ARBA00022833"/>
    </source>
</evidence>
<reference evidence="6" key="1">
    <citation type="submission" date="2021-01" db="EMBL/GenBank/DDBJ databases">
        <authorList>
            <person name="Corre E."/>
            <person name="Pelletier E."/>
            <person name="Niang G."/>
            <person name="Scheremetjew M."/>
            <person name="Finn R."/>
            <person name="Kale V."/>
            <person name="Holt S."/>
            <person name="Cochrane G."/>
            <person name="Meng A."/>
            <person name="Brown T."/>
            <person name="Cohen L."/>
        </authorList>
    </citation>
    <scope>NUCLEOTIDE SEQUENCE</scope>
    <source>
        <strain evidence="6">CCMP722</strain>
    </source>
</reference>
<gene>
    <name evidence="6" type="ORF">POBO1169_LOCUS16867</name>
</gene>
<feature type="region of interest" description="Disordered" evidence="4">
    <location>
        <begin position="58"/>
        <end position="182"/>
    </location>
</feature>
<keyword evidence="3" id="KW-0862">Zinc</keyword>
<dbReference type="AlphaFoldDB" id="A0A7S0RS61"/>
<feature type="compositionally biased region" description="Polar residues" evidence="4">
    <location>
        <begin position="89"/>
        <end position="98"/>
    </location>
</feature>
<dbReference type="GO" id="GO:0005634">
    <property type="term" value="C:nucleus"/>
    <property type="evidence" value="ECO:0007669"/>
    <property type="project" value="InterPro"/>
</dbReference>
<evidence type="ECO:0000256" key="1">
    <source>
        <dbReference type="ARBA" id="ARBA00022723"/>
    </source>
</evidence>
<feature type="region of interest" description="Disordered" evidence="4">
    <location>
        <begin position="269"/>
        <end position="292"/>
    </location>
</feature>
<feature type="compositionally biased region" description="Polar residues" evidence="4">
    <location>
        <begin position="269"/>
        <end position="285"/>
    </location>
</feature>
<name>A0A7S0RS61_9CHLO</name>
<dbReference type="EMBL" id="HBFA01033538">
    <property type="protein sequence ID" value="CAD8684540.1"/>
    <property type="molecule type" value="Transcribed_RNA"/>
</dbReference>
<dbReference type="InterPro" id="IPR044817">
    <property type="entry name" value="SBP-like"/>
</dbReference>
<organism evidence="6">
    <name type="scientific">Pyramimonas obovata</name>
    <dbReference type="NCBI Taxonomy" id="1411642"/>
    <lineage>
        <taxon>Eukaryota</taxon>
        <taxon>Viridiplantae</taxon>
        <taxon>Chlorophyta</taxon>
        <taxon>Pyramimonadophyceae</taxon>
        <taxon>Pyramimonadales</taxon>
        <taxon>Pyramimonadaceae</taxon>
        <taxon>Pyramimonas</taxon>
        <taxon>Pyramimonas incertae sedis</taxon>
    </lineage>
</organism>
<dbReference type="PANTHER" id="PTHR31251">
    <property type="entry name" value="SQUAMOSA PROMOTER-BINDING-LIKE PROTEIN 4"/>
    <property type="match status" value="1"/>
</dbReference>
<keyword evidence="1" id="KW-0479">Metal-binding</keyword>
<dbReference type="Pfam" id="PF03110">
    <property type="entry name" value="SBP"/>
    <property type="match status" value="1"/>
</dbReference>
<dbReference type="InterPro" id="IPR047365">
    <property type="entry name" value="Tudor_AtPTM-like"/>
</dbReference>
<proteinExistence type="predicted"/>
<feature type="domain" description="SBP-type" evidence="5">
    <location>
        <begin position="195"/>
        <end position="272"/>
    </location>
</feature>
<dbReference type="Gene3D" id="4.10.1100.10">
    <property type="entry name" value="Transcription factor, SBP-box domain"/>
    <property type="match status" value="1"/>
</dbReference>
<evidence type="ECO:0000259" key="5">
    <source>
        <dbReference type="PROSITE" id="PS51141"/>
    </source>
</evidence>
<dbReference type="InterPro" id="IPR004333">
    <property type="entry name" value="SBP_dom"/>
</dbReference>
<dbReference type="SUPFAM" id="SSF103612">
    <property type="entry name" value="SBT domain"/>
    <property type="match status" value="1"/>
</dbReference>
<feature type="compositionally biased region" description="Basic and acidic residues" evidence="4">
    <location>
        <begin position="134"/>
        <end position="155"/>
    </location>
</feature>
<feature type="compositionally biased region" description="Low complexity" evidence="4">
    <location>
        <begin position="108"/>
        <end position="119"/>
    </location>
</feature>
<dbReference type="InterPro" id="IPR036893">
    <property type="entry name" value="SBP_sf"/>
</dbReference>
<protein>
    <recommendedName>
        <fullName evidence="5">SBP-type domain-containing protein</fullName>
    </recommendedName>
</protein>
<dbReference type="GO" id="GO:0003677">
    <property type="term" value="F:DNA binding"/>
    <property type="evidence" value="ECO:0007669"/>
    <property type="project" value="InterPro"/>
</dbReference>
<evidence type="ECO:0000313" key="6">
    <source>
        <dbReference type="EMBL" id="CAD8684540.1"/>
    </source>
</evidence>
<accession>A0A7S0RS61</accession>
<evidence type="ECO:0000256" key="4">
    <source>
        <dbReference type="SAM" id="MobiDB-lite"/>
    </source>
</evidence>
<dbReference type="GO" id="GO:0008270">
    <property type="term" value="F:zinc ion binding"/>
    <property type="evidence" value="ECO:0007669"/>
    <property type="project" value="UniProtKB-KW"/>
</dbReference>
<dbReference type="Pfam" id="PF21743">
    <property type="entry name" value="PTM_DIR17_Tudor"/>
    <property type="match status" value="1"/>
</dbReference>
<sequence>MALVGRKIRKTFGDACHTGVLDEYIAEKQWYHVTYSDGDQEDVSTSFAEKHIVNDEDAAAEGSLTRTSRASETASLCDAPSTAKHEDSPPTQEDASQSSRKKRRYNESSANPPNATSSPIVASRTTPRRAATLVKREAFKEEAAPKRAKRVKDVRGSAQAGTSNQKDASTEQHAIMASEDSSKKINDKAALAALPLACQVNGCNADLSMERSYYQRHRVCLFHAKADVVHVESTAYRFCQQCAKLHELDCFDGQKKSCRKMLLRHNLRRNNCQPTTTKARRSPNSPCAPAGPHPSNSLVYECVMMLASAAMLSQEQPSHTAEPITADT</sequence>
<feature type="compositionally biased region" description="Polar residues" evidence="4">
    <location>
        <begin position="64"/>
        <end position="74"/>
    </location>
</feature>
<keyword evidence="2" id="KW-0863">Zinc-finger</keyword>